<protein>
    <submittedName>
        <fullName evidence="2">Uncharacterized protein</fullName>
    </submittedName>
</protein>
<proteinExistence type="predicted"/>
<evidence type="ECO:0000313" key="2">
    <source>
        <dbReference type="EMBL" id="OQE07728.1"/>
    </source>
</evidence>
<dbReference type="EMBL" id="MDYP01000012">
    <property type="protein sequence ID" value="OQE07728.1"/>
    <property type="molecule type" value="Genomic_DNA"/>
</dbReference>
<dbReference type="OrthoDB" id="8300194at2759"/>
<evidence type="ECO:0000256" key="1">
    <source>
        <dbReference type="SAM" id="MobiDB-lite"/>
    </source>
</evidence>
<dbReference type="STRING" id="29845.A0A1V6S1I2"/>
<organism evidence="2 3">
    <name type="scientific">Penicillium vulpinum</name>
    <dbReference type="NCBI Taxonomy" id="29845"/>
    <lineage>
        <taxon>Eukaryota</taxon>
        <taxon>Fungi</taxon>
        <taxon>Dikarya</taxon>
        <taxon>Ascomycota</taxon>
        <taxon>Pezizomycotina</taxon>
        <taxon>Eurotiomycetes</taxon>
        <taxon>Eurotiomycetidae</taxon>
        <taxon>Eurotiales</taxon>
        <taxon>Aspergillaceae</taxon>
        <taxon>Penicillium</taxon>
    </lineage>
</organism>
<evidence type="ECO:0000313" key="3">
    <source>
        <dbReference type="Proteomes" id="UP000191518"/>
    </source>
</evidence>
<keyword evidence="3" id="KW-1185">Reference proteome</keyword>
<name>A0A1V6S1I2_9EURO</name>
<comment type="caution">
    <text evidence="2">The sequence shown here is derived from an EMBL/GenBank/DDBJ whole genome shotgun (WGS) entry which is preliminary data.</text>
</comment>
<dbReference type="AlphaFoldDB" id="A0A1V6S1I2"/>
<feature type="region of interest" description="Disordered" evidence="1">
    <location>
        <begin position="63"/>
        <end position="84"/>
    </location>
</feature>
<sequence length="99" mass="11227">MTPSPHLNHLNSLLWLRNYLRAAVRVDERPSSKTNALIRAMLNSFGASRRGVWSIGTDVIMKERPDEGPKSEVNTMNQLANYPDIPTPKVLRDWVDGNQ</sequence>
<gene>
    <name evidence="2" type="ORF">PENVUL_c012G07173</name>
</gene>
<reference evidence="3" key="1">
    <citation type="journal article" date="2017" name="Nat. Microbiol.">
        <title>Global analysis of biosynthetic gene clusters reveals vast potential of secondary metabolite production in Penicillium species.</title>
        <authorList>
            <person name="Nielsen J.C."/>
            <person name="Grijseels S."/>
            <person name="Prigent S."/>
            <person name="Ji B."/>
            <person name="Dainat J."/>
            <person name="Nielsen K.F."/>
            <person name="Frisvad J.C."/>
            <person name="Workman M."/>
            <person name="Nielsen J."/>
        </authorList>
    </citation>
    <scope>NUCLEOTIDE SEQUENCE [LARGE SCALE GENOMIC DNA]</scope>
    <source>
        <strain evidence="3">IBT 29486</strain>
    </source>
</reference>
<accession>A0A1V6S1I2</accession>
<dbReference type="Proteomes" id="UP000191518">
    <property type="component" value="Unassembled WGS sequence"/>
</dbReference>